<gene>
    <name evidence="6" type="ORF">H9X80_00070</name>
</gene>
<dbReference type="PANTHER" id="PTHR44688">
    <property type="entry name" value="DNA-BINDING TRANSCRIPTIONAL ACTIVATOR DEVR_DOSR"/>
    <property type="match status" value="1"/>
</dbReference>
<dbReference type="SMART" id="SM00421">
    <property type="entry name" value="HTH_LUXR"/>
    <property type="match status" value="2"/>
</dbReference>
<organism evidence="6 7">
    <name type="scientific">Olsenella profusa</name>
    <dbReference type="NCBI Taxonomy" id="138595"/>
    <lineage>
        <taxon>Bacteria</taxon>
        <taxon>Bacillati</taxon>
        <taxon>Actinomycetota</taxon>
        <taxon>Coriobacteriia</taxon>
        <taxon>Coriobacteriales</taxon>
        <taxon>Atopobiaceae</taxon>
        <taxon>Olsenella</taxon>
    </lineage>
</organism>
<keyword evidence="7" id="KW-1185">Reference proteome</keyword>
<keyword evidence="4" id="KW-1133">Transmembrane helix</keyword>
<dbReference type="InterPro" id="IPR016032">
    <property type="entry name" value="Sig_transdc_resp-reg_C-effctor"/>
</dbReference>
<keyword evidence="2" id="KW-0238">DNA-binding</keyword>
<keyword evidence="4" id="KW-0472">Membrane</keyword>
<keyword evidence="1" id="KW-0805">Transcription regulation</keyword>
<dbReference type="EMBL" id="JACSNQ010000001">
    <property type="protein sequence ID" value="MBM6773962.1"/>
    <property type="molecule type" value="Genomic_DNA"/>
</dbReference>
<evidence type="ECO:0000259" key="5">
    <source>
        <dbReference type="PROSITE" id="PS50043"/>
    </source>
</evidence>
<dbReference type="Gene3D" id="1.10.10.10">
    <property type="entry name" value="Winged helix-like DNA-binding domain superfamily/Winged helix DNA-binding domain"/>
    <property type="match status" value="2"/>
</dbReference>
<keyword evidence="3" id="KW-0804">Transcription</keyword>
<feature type="transmembrane region" description="Helical" evidence="4">
    <location>
        <begin position="55"/>
        <end position="78"/>
    </location>
</feature>
<name>A0ABS2EZB0_9ACTN</name>
<feature type="transmembrane region" description="Helical" evidence="4">
    <location>
        <begin position="334"/>
        <end position="358"/>
    </location>
</feature>
<reference evidence="6 7" key="1">
    <citation type="journal article" date="2021" name="Sci. Rep.">
        <title>The distribution of antibiotic resistance genes in chicken gut microbiota commensals.</title>
        <authorList>
            <person name="Juricova H."/>
            <person name="Matiasovicova J."/>
            <person name="Kubasova T."/>
            <person name="Cejkova D."/>
            <person name="Rychlik I."/>
        </authorList>
    </citation>
    <scope>NUCLEOTIDE SEQUENCE [LARGE SCALE GENOMIC DNA]</scope>
    <source>
        <strain evidence="6 7">An794</strain>
    </source>
</reference>
<feature type="domain" description="HTH luxR-type" evidence="5">
    <location>
        <begin position="166"/>
        <end position="231"/>
    </location>
</feature>
<evidence type="ECO:0000313" key="6">
    <source>
        <dbReference type="EMBL" id="MBM6773962.1"/>
    </source>
</evidence>
<feature type="transmembrane region" description="Helical" evidence="4">
    <location>
        <begin position="14"/>
        <end position="35"/>
    </location>
</feature>
<dbReference type="RefSeq" id="WP_204792316.1">
    <property type="nucleotide sequence ID" value="NZ_JACSNQ010000001.1"/>
</dbReference>
<dbReference type="PROSITE" id="PS50043">
    <property type="entry name" value="HTH_LUXR_2"/>
    <property type="match status" value="1"/>
</dbReference>
<dbReference type="CDD" id="cd06170">
    <property type="entry name" value="LuxR_C_like"/>
    <property type="match status" value="1"/>
</dbReference>
<dbReference type="Proteomes" id="UP000712527">
    <property type="component" value="Unassembled WGS sequence"/>
</dbReference>
<feature type="transmembrane region" description="Helical" evidence="4">
    <location>
        <begin position="90"/>
        <end position="112"/>
    </location>
</feature>
<accession>A0ABS2EZB0</accession>
<protein>
    <recommendedName>
        <fullName evidence="5">HTH luxR-type domain-containing protein</fullName>
    </recommendedName>
</protein>
<dbReference type="InterPro" id="IPR036388">
    <property type="entry name" value="WH-like_DNA-bd_sf"/>
</dbReference>
<evidence type="ECO:0000256" key="1">
    <source>
        <dbReference type="ARBA" id="ARBA00023015"/>
    </source>
</evidence>
<dbReference type="SUPFAM" id="SSF46894">
    <property type="entry name" value="C-terminal effector domain of the bipartite response regulators"/>
    <property type="match status" value="2"/>
</dbReference>
<dbReference type="PANTHER" id="PTHR44688:SF16">
    <property type="entry name" value="DNA-BINDING TRANSCRIPTIONAL ACTIVATOR DEVR_DOSR"/>
    <property type="match status" value="1"/>
</dbReference>
<dbReference type="Pfam" id="PF00196">
    <property type="entry name" value="GerE"/>
    <property type="match status" value="2"/>
</dbReference>
<dbReference type="InterPro" id="IPR000792">
    <property type="entry name" value="Tscrpt_reg_LuxR_C"/>
</dbReference>
<evidence type="ECO:0000256" key="2">
    <source>
        <dbReference type="ARBA" id="ARBA00023125"/>
    </source>
</evidence>
<evidence type="ECO:0000313" key="7">
    <source>
        <dbReference type="Proteomes" id="UP000712527"/>
    </source>
</evidence>
<keyword evidence="4" id="KW-0812">Transmembrane</keyword>
<feature type="transmembrane region" description="Helical" evidence="4">
    <location>
        <begin position="245"/>
        <end position="262"/>
    </location>
</feature>
<evidence type="ECO:0000256" key="4">
    <source>
        <dbReference type="SAM" id="Phobius"/>
    </source>
</evidence>
<feature type="transmembrane region" description="Helical" evidence="4">
    <location>
        <begin position="302"/>
        <end position="322"/>
    </location>
</feature>
<feature type="transmembrane region" description="Helical" evidence="4">
    <location>
        <begin position="268"/>
        <end position="290"/>
    </location>
</feature>
<comment type="caution">
    <text evidence="6">The sequence shown here is derived from an EMBL/GenBank/DDBJ whole genome shotgun (WGS) entry which is preliminary data.</text>
</comment>
<proteinExistence type="predicted"/>
<evidence type="ECO:0000256" key="3">
    <source>
        <dbReference type="ARBA" id="ARBA00023163"/>
    </source>
</evidence>
<dbReference type="PRINTS" id="PR00038">
    <property type="entry name" value="HTHLUXR"/>
</dbReference>
<sequence length="459" mass="48384">MAASDVQARRTWRVVARAVTWVLWGAALAMVPAVSSWVSETARVPVGWAALAPGLWFYVSQQASAATFSLVAMALAHAVRGRLETRVRALGIAAVATSVAYLALCVSGDVLLRGPLVSVPNLLLMVSRFTRLLKWVVWSLWGMQLSLWVLPGRDATASAPSSPIDGLAGADGLTAREREVAELLVSGSTQAQAAEVLGISASSVSTYRSRACEKLGLVSLDELVEPAPGAAAPPRPIGVGTPGSVPLMGIALTGSLTLRLLLGSSHYGVGAVLATAVLLGVPWLVLFSYAAWRGMRVRARELTRDLVLVMAALAAFGLLVQAGNDLAVTLGRTMVGVGFPAAVAHAAFLVAFAPHLLWPRMREERSLDEERCVLYLRGRGAGELQARVLTEIALGRSTPEVCENLNVARGTVNAYRAQGYGLLGVHSSRELADLLARDVGYVPSAGKKIPSADDGKMTE</sequence>